<comment type="caution">
    <text evidence="7">The sequence shown here is derived from an EMBL/GenBank/DDBJ whole genome shotgun (WGS) entry which is preliminary data.</text>
</comment>
<keyword evidence="3" id="KW-0812">Transmembrane</keyword>
<dbReference type="InterPro" id="IPR020846">
    <property type="entry name" value="MFS_dom"/>
</dbReference>
<evidence type="ECO:0000256" key="1">
    <source>
        <dbReference type="ARBA" id="ARBA00004651"/>
    </source>
</evidence>
<dbReference type="EMBL" id="QSBM01000012">
    <property type="protein sequence ID" value="RGX27839.1"/>
    <property type="molecule type" value="Genomic_DNA"/>
</dbReference>
<dbReference type="AlphaFoldDB" id="A0A413FD92"/>
<feature type="domain" description="Major facilitator superfamily (MFS) profile" evidence="6">
    <location>
        <begin position="225"/>
        <end position="413"/>
    </location>
</feature>
<accession>A0A413FD92</accession>
<dbReference type="SUPFAM" id="SSF103473">
    <property type="entry name" value="MFS general substrate transporter"/>
    <property type="match status" value="1"/>
</dbReference>
<name>A0A413FD92_9FIRM</name>
<dbReference type="PANTHER" id="PTHR11360">
    <property type="entry name" value="MONOCARBOXYLATE TRANSPORTER"/>
    <property type="match status" value="1"/>
</dbReference>
<evidence type="ECO:0000256" key="3">
    <source>
        <dbReference type="ARBA" id="ARBA00022692"/>
    </source>
</evidence>
<protein>
    <submittedName>
        <fullName evidence="7">MFS transporter</fullName>
    </submittedName>
</protein>
<dbReference type="OrthoDB" id="9793415at2"/>
<evidence type="ECO:0000313" key="8">
    <source>
        <dbReference type="Proteomes" id="UP000283880"/>
    </source>
</evidence>
<keyword evidence="2" id="KW-0813">Transport</keyword>
<evidence type="ECO:0000259" key="6">
    <source>
        <dbReference type="PROSITE" id="PS50850"/>
    </source>
</evidence>
<dbReference type="InterPro" id="IPR011701">
    <property type="entry name" value="MFS"/>
</dbReference>
<dbReference type="GO" id="GO:0022857">
    <property type="term" value="F:transmembrane transporter activity"/>
    <property type="evidence" value="ECO:0007669"/>
    <property type="project" value="InterPro"/>
</dbReference>
<dbReference type="GO" id="GO:0005886">
    <property type="term" value="C:plasma membrane"/>
    <property type="evidence" value="ECO:0007669"/>
    <property type="project" value="UniProtKB-SubCell"/>
</dbReference>
<dbReference type="Proteomes" id="UP000283880">
    <property type="component" value="Unassembled WGS sequence"/>
</dbReference>
<sequence length="413" mass="43059">MAVTRKVFHLTAGAVMLMFCSLPYSWAMFAAPVIRTFGWSAEAVGFTFSMGLAGFCVGGIVSGILHSRYGIRPVLLSGTLLMTAGFFTLTLMSELLSLYLGFGGLLCLGAGILYNGALSRTLVLFPGNAGRISGVLLMSFGCGASVIGTLFSVLDNRFGLRAALGLLGLLITVVQTVGSLVLTGALRKNIPTAGGKEIRPDMESAEDPGPVGETGDTFAMLRCPSFWFYFLWTVLLGSAALIVVGNSAAIAASLGQGLAVVAFCAGLVSVFNGLGRIVFGWILDVAGSRVTFAAITAVFMGGSILLYYSAASLQIVVLIISYGLLGLSYGGVFPCNSAYIRSIFGSRNFAIHFSIVNMSVLAAGFIGPLLAGPMLRKGGVPASLLMMGMTLAGALCLPGIRRQMPSKAERKTL</sequence>
<gene>
    <name evidence="7" type="ORF">DWV29_15995</name>
</gene>
<dbReference type="Gene3D" id="1.20.1250.20">
    <property type="entry name" value="MFS general substrate transporter like domains"/>
    <property type="match status" value="2"/>
</dbReference>
<dbReference type="InterPro" id="IPR050327">
    <property type="entry name" value="Proton-linked_MCT"/>
</dbReference>
<evidence type="ECO:0000256" key="5">
    <source>
        <dbReference type="ARBA" id="ARBA00023136"/>
    </source>
</evidence>
<dbReference type="Pfam" id="PF07690">
    <property type="entry name" value="MFS_1"/>
    <property type="match status" value="1"/>
</dbReference>
<comment type="subcellular location">
    <subcellularLocation>
        <location evidence="1">Cell membrane</location>
        <topology evidence="1">Multi-pass membrane protein</topology>
    </subcellularLocation>
</comment>
<evidence type="ECO:0000256" key="4">
    <source>
        <dbReference type="ARBA" id="ARBA00022989"/>
    </source>
</evidence>
<dbReference type="PROSITE" id="PS50850">
    <property type="entry name" value="MFS"/>
    <property type="match status" value="1"/>
</dbReference>
<organism evidence="7 8">
    <name type="scientific">Enterocloster asparagiformis</name>
    <dbReference type="NCBI Taxonomy" id="333367"/>
    <lineage>
        <taxon>Bacteria</taxon>
        <taxon>Bacillati</taxon>
        <taxon>Bacillota</taxon>
        <taxon>Clostridia</taxon>
        <taxon>Lachnospirales</taxon>
        <taxon>Lachnospiraceae</taxon>
        <taxon>Enterocloster</taxon>
    </lineage>
</organism>
<reference evidence="7 8" key="1">
    <citation type="submission" date="2018-08" db="EMBL/GenBank/DDBJ databases">
        <title>A genome reference for cultivated species of the human gut microbiota.</title>
        <authorList>
            <person name="Zou Y."/>
            <person name="Xue W."/>
            <person name="Luo G."/>
        </authorList>
    </citation>
    <scope>NUCLEOTIDE SEQUENCE [LARGE SCALE GENOMIC DNA]</scope>
    <source>
        <strain evidence="7 8">AF04-15</strain>
    </source>
</reference>
<evidence type="ECO:0000313" key="7">
    <source>
        <dbReference type="EMBL" id="RGX27839.1"/>
    </source>
</evidence>
<dbReference type="InterPro" id="IPR036259">
    <property type="entry name" value="MFS_trans_sf"/>
</dbReference>
<keyword evidence="4" id="KW-1133">Transmembrane helix</keyword>
<proteinExistence type="predicted"/>
<keyword evidence="5" id="KW-0472">Membrane</keyword>
<evidence type="ECO:0000256" key="2">
    <source>
        <dbReference type="ARBA" id="ARBA00022448"/>
    </source>
</evidence>